<accession>A0A8H7BWE2</accession>
<comment type="caution">
    <text evidence="3">The sequence shown here is derived from an EMBL/GenBank/DDBJ whole genome shotgun (WGS) entry which is preliminary data.</text>
</comment>
<keyword evidence="4" id="KW-1185">Reference proteome</keyword>
<dbReference type="PRINTS" id="PR00786">
    <property type="entry name" value="NEPRILYSIN"/>
</dbReference>
<dbReference type="PANTHER" id="PTHR11733:SF167">
    <property type="entry name" value="FI17812P1-RELATED"/>
    <property type="match status" value="1"/>
</dbReference>
<sequence>MDLQMGYPASAPDIRSPISLAEYYNGIRADVDDFFGNLCSARAWRVKKSWAKLGTAIDRKAWQKNPQDTSVYYNRELNQLILPAGVLLSPIFDVTAPEYLNFGSLGSMVGHELLHGFDEMARWYDGQGKKSRWWTNQTAKFYEERAACYAEQYSKFSVTGPEGQIYHVDGNRTLDNNIADHGGLSLSYAIWRERFENEEYNNVLLPGLDSWTPDQLFYINFGRMRCSKNTAENAVHEVYTNKYAPDRWRVNGPLINSKHFSETFQCPNGAPMNPADKCAIW</sequence>
<evidence type="ECO:0000313" key="3">
    <source>
        <dbReference type="EMBL" id="KAF7732128.1"/>
    </source>
</evidence>
<dbReference type="Pfam" id="PF01431">
    <property type="entry name" value="Peptidase_M13"/>
    <property type="match status" value="1"/>
</dbReference>
<dbReference type="GO" id="GO:0016485">
    <property type="term" value="P:protein processing"/>
    <property type="evidence" value="ECO:0007669"/>
    <property type="project" value="TreeGrafter"/>
</dbReference>
<evidence type="ECO:0000259" key="2">
    <source>
        <dbReference type="Pfam" id="PF01431"/>
    </source>
</evidence>
<name>A0A8H7BWE2_9FUNG</name>
<organism evidence="3 4">
    <name type="scientific">Apophysomyces ossiformis</name>
    <dbReference type="NCBI Taxonomy" id="679940"/>
    <lineage>
        <taxon>Eukaryota</taxon>
        <taxon>Fungi</taxon>
        <taxon>Fungi incertae sedis</taxon>
        <taxon>Mucoromycota</taxon>
        <taxon>Mucoromycotina</taxon>
        <taxon>Mucoromycetes</taxon>
        <taxon>Mucorales</taxon>
        <taxon>Mucorineae</taxon>
        <taxon>Mucoraceae</taxon>
        <taxon>Apophysomyces</taxon>
    </lineage>
</organism>
<dbReference type="PANTHER" id="PTHR11733">
    <property type="entry name" value="ZINC METALLOPROTEASE FAMILY M13 NEPRILYSIN-RELATED"/>
    <property type="match status" value="1"/>
</dbReference>
<gene>
    <name evidence="3" type="ORF">EC973_006383</name>
</gene>
<dbReference type="Proteomes" id="UP000605846">
    <property type="component" value="Unassembled WGS sequence"/>
</dbReference>
<dbReference type="OrthoDB" id="6475849at2759"/>
<feature type="domain" description="Peptidase M13 C-terminal" evidence="2">
    <location>
        <begin position="72"/>
        <end position="279"/>
    </location>
</feature>
<dbReference type="InterPro" id="IPR024079">
    <property type="entry name" value="MetalloPept_cat_dom_sf"/>
</dbReference>
<dbReference type="PROSITE" id="PS51885">
    <property type="entry name" value="NEPRILYSIN"/>
    <property type="match status" value="1"/>
</dbReference>
<proteinExistence type="inferred from homology"/>
<protein>
    <recommendedName>
        <fullName evidence="2">Peptidase M13 C-terminal domain-containing protein</fullName>
    </recommendedName>
</protein>
<dbReference type="InterPro" id="IPR018497">
    <property type="entry name" value="Peptidase_M13_C"/>
</dbReference>
<dbReference type="SUPFAM" id="SSF55486">
    <property type="entry name" value="Metalloproteases ('zincins'), catalytic domain"/>
    <property type="match status" value="1"/>
</dbReference>
<dbReference type="CDD" id="cd08662">
    <property type="entry name" value="M13"/>
    <property type="match status" value="1"/>
</dbReference>
<reference evidence="3" key="1">
    <citation type="submission" date="2020-01" db="EMBL/GenBank/DDBJ databases">
        <title>Genome Sequencing of Three Apophysomyces-Like Fungal Strains Confirms a Novel Fungal Genus in the Mucoromycota with divergent Burkholderia-like Endosymbiotic Bacteria.</title>
        <authorList>
            <person name="Stajich J.E."/>
            <person name="Macias A.M."/>
            <person name="Carter-House D."/>
            <person name="Lovett B."/>
            <person name="Kasson L.R."/>
            <person name="Berry K."/>
            <person name="Grigoriev I."/>
            <person name="Chang Y."/>
            <person name="Spatafora J."/>
            <person name="Kasson M.T."/>
        </authorList>
    </citation>
    <scope>NUCLEOTIDE SEQUENCE</scope>
    <source>
        <strain evidence="3">NRRL A-21654</strain>
    </source>
</reference>
<dbReference type="InterPro" id="IPR000718">
    <property type="entry name" value="Peptidase_M13"/>
</dbReference>
<dbReference type="AlphaFoldDB" id="A0A8H7BWE2"/>
<dbReference type="EMBL" id="JABAYA010000004">
    <property type="protein sequence ID" value="KAF7732128.1"/>
    <property type="molecule type" value="Genomic_DNA"/>
</dbReference>
<evidence type="ECO:0000313" key="4">
    <source>
        <dbReference type="Proteomes" id="UP000605846"/>
    </source>
</evidence>
<dbReference type="Gene3D" id="3.40.390.10">
    <property type="entry name" value="Collagenase (Catalytic Domain)"/>
    <property type="match status" value="1"/>
</dbReference>
<evidence type="ECO:0000256" key="1">
    <source>
        <dbReference type="ARBA" id="ARBA00007357"/>
    </source>
</evidence>
<comment type="similarity">
    <text evidence="1">Belongs to the peptidase M13 family.</text>
</comment>
<dbReference type="GO" id="GO:0005886">
    <property type="term" value="C:plasma membrane"/>
    <property type="evidence" value="ECO:0007669"/>
    <property type="project" value="TreeGrafter"/>
</dbReference>
<dbReference type="GO" id="GO:0004222">
    <property type="term" value="F:metalloendopeptidase activity"/>
    <property type="evidence" value="ECO:0007669"/>
    <property type="project" value="InterPro"/>
</dbReference>